<dbReference type="PANTHER" id="PTHR43601:SF3">
    <property type="entry name" value="THIOREDOXIN, MITOCHONDRIAL"/>
    <property type="match status" value="1"/>
</dbReference>
<dbReference type="GeneID" id="110205725"/>
<evidence type="ECO:0000259" key="9">
    <source>
        <dbReference type="PROSITE" id="PS51352"/>
    </source>
</evidence>
<keyword evidence="2" id="KW-0813">Transport</keyword>
<evidence type="ECO:0000256" key="5">
    <source>
        <dbReference type="ARBA" id="ARBA00023284"/>
    </source>
</evidence>
<organism evidence="10 11">
    <name type="scientific">Phascolarctos cinereus</name>
    <name type="common">Koala</name>
    <dbReference type="NCBI Taxonomy" id="38626"/>
    <lineage>
        <taxon>Eukaryota</taxon>
        <taxon>Metazoa</taxon>
        <taxon>Chordata</taxon>
        <taxon>Craniata</taxon>
        <taxon>Vertebrata</taxon>
        <taxon>Euteleostomi</taxon>
        <taxon>Mammalia</taxon>
        <taxon>Metatheria</taxon>
        <taxon>Diprotodontia</taxon>
        <taxon>Phascolarctidae</taxon>
        <taxon>Phascolarctos</taxon>
    </lineage>
</organism>
<keyword evidence="4" id="KW-1015">Disulfide bond</keyword>
<evidence type="ECO:0000256" key="2">
    <source>
        <dbReference type="ARBA" id="ARBA00022448"/>
    </source>
</evidence>
<feature type="compositionally biased region" description="Low complexity" evidence="8">
    <location>
        <begin position="154"/>
        <end position="164"/>
    </location>
</feature>
<comment type="similarity">
    <text evidence="1">Belongs to the thioredoxin family.</text>
</comment>
<evidence type="ECO:0000313" key="10">
    <source>
        <dbReference type="Proteomes" id="UP000515140"/>
    </source>
</evidence>
<dbReference type="InterPro" id="IPR017937">
    <property type="entry name" value="Thioredoxin_CS"/>
</dbReference>
<dbReference type="InterPro" id="IPR013766">
    <property type="entry name" value="Thioredoxin_domain"/>
</dbReference>
<evidence type="ECO:0000256" key="1">
    <source>
        <dbReference type="ARBA" id="ARBA00008987"/>
    </source>
</evidence>
<dbReference type="Proteomes" id="UP000515140">
    <property type="component" value="Unplaced"/>
</dbReference>
<dbReference type="AlphaFoldDB" id="A0A6P5JZ67"/>
<dbReference type="FunFam" id="3.40.30.10:FF:000001">
    <property type="entry name" value="Thioredoxin"/>
    <property type="match status" value="1"/>
</dbReference>
<evidence type="ECO:0000256" key="3">
    <source>
        <dbReference type="ARBA" id="ARBA00022982"/>
    </source>
</evidence>
<keyword evidence="3" id="KW-0249">Electron transport</keyword>
<evidence type="ECO:0000256" key="7">
    <source>
        <dbReference type="ARBA" id="ARBA00080538"/>
    </source>
</evidence>
<feature type="domain" description="Thioredoxin" evidence="9">
    <location>
        <begin position="238"/>
        <end position="353"/>
    </location>
</feature>
<dbReference type="PRINTS" id="PR00421">
    <property type="entry name" value="THIOREDOXIN"/>
</dbReference>
<dbReference type="Pfam" id="PF00085">
    <property type="entry name" value="Thioredoxin"/>
    <property type="match status" value="1"/>
</dbReference>
<dbReference type="PROSITE" id="PS00194">
    <property type="entry name" value="THIOREDOXIN_1"/>
    <property type="match status" value="1"/>
</dbReference>
<evidence type="ECO:0000256" key="8">
    <source>
        <dbReference type="SAM" id="MobiDB-lite"/>
    </source>
</evidence>
<dbReference type="PANTHER" id="PTHR43601">
    <property type="entry name" value="THIOREDOXIN, MITOCHONDRIAL"/>
    <property type="match status" value="1"/>
</dbReference>
<feature type="compositionally biased region" description="Basic and acidic residues" evidence="8">
    <location>
        <begin position="121"/>
        <end position="133"/>
    </location>
</feature>
<dbReference type="InParanoid" id="A0A6P5JZ67"/>
<keyword evidence="5" id="KW-0676">Redox-active center</keyword>
<feature type="region of interest" description="Disordered" evidence="8">
    <location>
        <begin position="45"/>
        <end position="84"/>
    </location>
</feature>
<dbReference type="NCBIfam" id="TIGR01068">
    <property type="entry name" value="thioredoxin"/>
    <property type="match status" value="1"/>
</dbReference>
<gene>
    <name evidence="11" type="primary">TXN2</name>
</gene>
<proteinExistence type="inferred from homology"/>
<dbReference type="InterPro" id="IPR036249">
    <property type="entry name" value="Thioredoxin-like_sf"/>
</dbReference>
<feature type="region of interest" description="Disordered" evidence="8">
    <location>
        <begin position="1"/>
        <end position="24"/>
    </location>
</feature>
<reference evidence="11" key="1">
    <citation type="submission" date="2025-08" db="UniProtKB">
        <authorList>
            <consortium name="RefSeq"/>
        </authorList>
    </citation>
    <scope>IDENTIFICATION</scope>
    <source>
        <tissue evidence="11">Spleen</tissue>
    </source>
</reference>
<dbReference type="InterPro" id="IPR005746">
    <property type="entry name" value="Thioredoxin"/>
</dbReference>
<feature type="region of interest" description="Disordered" evidence="8">
    <location>
        <begin position="97"/>
        <end position="164"/>
    </location>
</feature>
<dbReference type="KEGG" id="pcw:110205725"/>
<sequence>MRLLGARGQPSHFADGETKAQEGEGLARVVQPALPAPAPLVTNRETEAVQNAPGAPRRRSRSSRPRGLHVPSLARSSHPLPALTGERNSYVVRMRLQAPPPSGRAGSRRQLQEVTQGRPRSGSDARRALDGRARPGRAAGGGGGGKRQRRVQTARLPPLARSRGRARAAGSVGCEWLALRRALLPQRGLMAQRVVLRRFLAPVLFRKLPRCRWGPLPPEVLAQGSSGRPAAALCLARTFSTTKISKVTFNVQDGPDFQDRVVNSDTPVVVDFHAQWCGPCKILGPRLEKMVAKQEGKVLMAKVDIDDNTDLAIEYEVSAVPTVLAIKNGDVVDKFVGIKDEDQLEAFLKKLIGC</sequence>
<accession>A0A6P5JZ67</accession>
<dbReference type="PROSITE" id="PS51352">
    <property type="entry name" value="THIOREDOXIN_2"/>
    <property type="match status" value="1"/>
</dbReference>
<dbReference type="GO" id="GO:0005739">
    <property type="term" value="C:mitochondrion"/>
    <property type="evidence" value="ECO:0007669"/>
    <property type="project" value="TreeGrafter"/>
</dbReference>
<dbReference type="GO" id="GO:0045454">
    <property type="term" value="P:cell redox homeostasis"/>
    <property type="evidence" value="ECO:0007669"/>
    <property type="project" value="TreeGrafter"/>
</dbReference>
<evidence type="ECO:0000256" key="6">
    <source>
        <dbReference type="ARBA" id="ARBA00072145"/>
    </source>
</evidence>
<dbReference type="CDD" id="cd02947">
    <property type="entry name" value="TRX_family"/>
    <property type="match status" value="1"/>
</dbReference>
<dbReference type="GO" id="GO:0015035">
    <property type="term" value="F:protein-disulfide reductase activity"/>
    <property type="evidence" value="ECO:0007669"/>
    <property type="project" value="InterPro"/>
</dbReference>
<dbReference type="SUPFAM" id="SSF52833">
    <property type="entry name" value="Thioredoxin-like"/>
    <property type="match status" value="1"/>
</dbReference>
<dbReference type="RefSeq" id="XP_020838153.1">
    <property type="nucleotide sequence ID" value="XM_020982494.1"/>
</dbReference>
<name>A0A6P5JZ67_PHACI</name>
<evidence type="ECO:0000256" key="4">
    <source>
        <dbReference type="ARBA" id="ARBA00023157"/>
    </source>
</evidence>
<protein>
    <recommendedName>
        <fullName evidence="6">Thioredoxin, mitochondrial</fullName>
    </recommendedName>
    <alternativeName>
        <fullName evidence="7">Thioredoxin-2</fullName>
    </alternativeName>
</protein>
<feature type="compositionally biased region" description="Basic residues" evidence="8">
    <location>
        <begin position="56"/>
        <end position="67"/>
    </location>
</feature>
<dbReference type="CTD" id="25828"/>
<evidence type="ECO:0000313" key="11">
    <source>
        <dbReference type="RefSeq" id="XP_020838153.1"/>
    </source>
</evidence>
<keyword evidence="10" id="KW-1185">Reference proteome</keyword>
<dbReference type="Gene3D" id="3.40.30.10">
    <property type="entry name" value="Glutaredoxin"/>
    <property type="match status" value="1"/>
</dbReference>